<dbReference type="Pfam" id="PF09898">
    <property type="entry name" value="DUF2125"/>
    <property type="match status" value="1"/>
</dbReference>
<accession>A0A178MUN1</accession>
<gene>
    <name evidence="1" type="ORF">A6A05_09265</name>
</gene>
<dbReference type="RefSeq" id="WP_068498671.1">
    <property type="nucleotide sequence ID" value="NZ_LWQU01000123.1"/>
</dbReference>
<dbReference type="EMBL" id="LWQU01000123">
    <property type="protein sequence ID" value="OAN53991.1"/>
    <property type="molecule type" value="Genomic_DNA"/>
</dbReference>
<comment type="caution">
    <text evidence="1">The sequence shown here is derived from an EMBL/GenBank/DDBJ whole genome shotgun (WGS) entry which is preliminary data.</text>
</comment>
<sequence length="329" mass="34824">MTLRRPLPILVAALTVLAAAYSAYWFHVAGTLRKGLDEWAARVGAQWDKAETSGFPFRLTLTLTAPRLTVNGTGWQADAVTAQASPFDLTRITVSAPGHHHLTSAHGDVELTAETLTALVRLDLAGRLEDVAVTGDGIASSGWQVGRIELSVTPLAPAIIDHQTATLQARLAARELTLAEDVPAFLGRTIGLVDLAAQWKGALPVDARPRSLKDWAASGGTIELTRLGIEWGKLALDGEGTLALDPAGQPLAALSTRVRGLPVLLDQLAEAGLIQPDAANAMKFLLMMLSKPDAQGRPAINAPVTLQDGAVFLGPALLTRIPPIIWPEE</sequence>
<keyword evidence="2" id="KW-1185">Reference proteome</keyword>
<dbReference type="InterPro" id="IPR018666">
    <property type="entry name" value="DUF2125"/>
</dbReference>
<dbReference type="Proteomes" id="UP000078543">
    <property type="component" value="Unassembled WGS sequence"/>
</dbReference>
<evidence type="ECO:0000313" key="2">
    <source>
        <dbReference type="Proteomes" id="UP000078543"/>
    </source>
</evidence>
<dbReference type="STRING" id="1437059.A6A05_09265"/>
<protein>
    <recommendedName>
        <fullName evidence="3">DUF2125 domain-containing protein</fullName>
    </recommendedName>
</protein>
<proteinExistence type="predicted"/>
<evidence type="ECO:0008006" key="3">
    <source>
        <dbReference type="Google" id="ProtNLM"/>
    </source>
</evidence>
<name>A0A178MUN1_9PROT</name>
<reference evidence="1 2" key="1">
    <citation type="submission" date="2016-04" db="EMBL/GenBank/DDBJ databases">
        <title>Draft genome sequence of freshwater magnetotactic bacteria Magnetospirillum marisnigri SP-1 and Magnetospirillum moscoviense BB-1.</title>
        <authorList>
            <person name="Koziaeva V."/>
            <person name="Dziuba M.V."/>
            <person name="Ivanov T.M."/>
            <person name="Kuznetsov B."/>
            <person name="Grouzdev D.S."/>
        </authorList>
    </citation>
    <scope>NUCLEOTIDE SEQUENCE [LARGE SCALE GENOMIC DNA]</scope>
    <source>
        <strain evidence="1 2">BB-1</strain>
    </source>
</reference>
<organism evidence="1 2">
    <name type="scientific">Magnetospirillum moscoviense</name>
    <dbReference type="NCBI Taxonomy" id="1437059"/>
    <lineage>
        <taxon>Bacteria</taxon>
        <taxon>Pseudomonadati</taxon>
        <taxon>Pseudomonadota</taxon>
        <taxon>Alphaproteobacteria</taxon>
        <taxon>Rhodospirillales</taxon>
        <taxon>Rhodospirillaceae</taxon>
        <taxon>Magnetospirillum</taxon>
    </lineage>
</organism>
<dbReference type="AlphaFoldDB" id="A0A178MUN1"/>
<dbReference type="OrthoDB" id="8478166at2"/>
<evidence type="ECO:0000313" key="1">
    <source>
        <dbReference type="EMBL" id="OAN53991.1"/>
    </source>
</evidence>